<keyword evidence="11" id="KW-1185">Reference proteome</keyword>
<dbReference type="CDD" id="cd13959">
    <property type="entry name" value="PT_UbiA_COQ2"/>
    <property type="match status" value="1"/>
</dbReference>
<keyword evidence="6 9" id="KW-0812">Transmembrane</keyword>
<comment type="cofactor">
    <cofactor evidence="1">
        <name>Mg(2+)</name>
        <dbReference type="ChEBI" id="CHEBI:18420"/>
    </cofactor>
</comment>
<evidence type="ECO:0000313" key="10">
    <source>
        <dbReference type="EMBL" id="OBZ73773.1"/>
    </source>
</evidence>
<dbReference type="Proteomes" id="UP000092993">
    <property type="component" value="Unassembled WGS sequence"/>
</dbReference>
<gene>
    <name evidence="10" type="primary">ppt1_0</name>
    <name evidence="10" type="ORF">A0H81_06050</name>
</gene>
<organism evidence="10 11">
    <name type="scientific">Grifola frondosa</name>
    <name type="common">Maitake</name>
    <name type="synonym">Polyporus frondosus</name>
    <dbReference type="NCBI Taxonomy" id="5627"/>
    <lineage>
        <taxon>Eukaryota</taxon>
        <taxon>Fungi</taxon>
        <taxon>Dikarya</taxon>
        <taxon>Basidiomycota</taxon>
        <taxon>Agaricomycotina</taxon>
        <taxon>Agaricomycetes</taxon>
        <taxon>Polyporales</taxon>
        <taxon>Grifolaceae</taxon>
        <taxon>Grifola</taxon>
    </lineage>
</organism>
<evidence type="ECO:0000256" key="1">
    <source>
        <dbReference type="ARBA" id="ARBA00001946"/>
    </source>
</evidence>
<dbReference type="InterPro" id="IPR044878">
    <property type="entry name" value="UbiA_sf"/>
</dbReference>
<dbReference type="GO" id="GO:0006744">
    <property type="term" value="P:ubiquinone biosynthetic process"/>
    <property type="evidence" value="ECO:0007669"/>
    <property type="project" value="TreeGrafter"/>
</dbReference>
<name>A0A1C7MA19_GRIFR</name>
<dbReference type="FunFam" id="1.20.120.1780:FF:000001">
    <property type="entry name" value="4-hydroxybenzoate octaprenyltransferase"/>
    <property type="match status" value="1"/>
</dbReference>
<feature type="transmembrane region" description="Helical" evidence="9">
    <location>
        <begin position="166"/>
        <end position="182"/>
    </location>
</feature>
<feature type="transmembrane region" description="Helical" evidence="9">
    <location>
        <begin position="135"/>
        <end position="160"/>
    </location>
</feature>
<keyword evidence="8 9" id="KW-0472">Membrane</keyword>
<evidence type="ECO:0000256" key="4">
    <source>
        <dbReference type="ARBA" id="ARBA00005985"/>
    </source>
</evidence>
<evidence type="ECO:0000256" key="2">
    <source>
        <dbReference type="ARBA" id="ARBA00004141"/>
    </source>
</evidence>
<dbReference type="InterPro" id="IPR000537">
    <property type="entry name" value="UbiA_prenyltransferase"/>
</dbReference>
<evidence type="ECO:0000256" key="9">
    <source>
        <dbReference type="SAM" id="Phobius"/>
    </source>
</evidence>
<keyword evidence="7 9" id="KW-1133">Transmembrane helix</keyword>
<dbReference type="EMBL" id="LUGG01000006">
    <property type="protein sequence ID" value="OBZ73773.1"/>
    <property type="molecule type" value="Genomic_DNA"/>
</dbReference>
<reference evidence="10 11" key="1">
    <citation type="submission" date="2016-03" db="EMBL/GenBank/DDBJ databases">
        <title>Whole genome sequencing of Grifola frondosa 9006-11.</title>
        <authorList>
            <person name="Min B."/>
            <person name="Park H."/>
            <person name="Kim J.-G."/>
            <person name="Cho H."/>
            <person name="Oh Y.-L."/>
            <person name="Kong W.-S."/>
            <person name="Choi I.-G."/>
        </authorList>
    </citation>
    <scope>NUCLEOTIDE SEQUENCE [LARGE SCALE GENOMIC DNA]</scope>
    <source>
        <strain evidence="10 11">9006-11</strain>
    </source>
</reference>
<dbReference type="GO" id="GO:0005743">
    <property type="term" value="C:mitochondrial inner membrane"/>
    <property type="evidence" value="ECO:0007669"/>
    <property type="project" value="TreeGrafter"/>
</dbReference>
<dbReference type="AlphaFoldDB" id="A0A1C7MA19"/>
<dbReference type="OrthoDB" id="18170at2759"/>
<feature type="transmembrane region" description="Helical" evidence="9">
    <location>
        <begin position="252"/>
        <end position="269"/>
    </location>
</feature>
<evidence type="ECO:0000313" key="11">
    <source>
        <dbReference type="Proteomes" id="UP000092993"/>
    </source>
</evidence>
<protein>
    <submittedName>
        <fullName evidence="10">4-hydroxybenzoate polyprenyltransferase, mitochondrial</fullName>
    </submittedName>
</protein>
<dbReference type="Gene3D" id="1.20.120.1780">
    <property type="entry name" value="UbiA prenyltransferase"/>
    <property type="match status" value="1"/>
</dbReference>
<feature type="transmembrane region" description="Helical" evidence="9">
    <location>
        <begin position="194"/>
        <end position="211"/>
    </location>
</feature>
<dbReference type="Pfam" id="PF01040">
    <property type="entry name" value="UbiA"/>
    <property type="match status" value="1"/>
</dbReference>
<evidence type="ECO:0000256" key="3">
    <source>
        <dbReference type="ARBA" id="ARBA00005179"/>
    </source>
</evidence>
<comment type="similarity">
    <text evidence="4">Belongs to the UbiA prenyltransferase family.</text>
</comment>
<evidence type="ECO:0000256" key="5">
    <source>
        <dbReference type="ARBA" id="ARBA00022679"/>
    </source>
</evidence>
<dbReference type="InterPro" id="IPR039653">
    <property type="entry name" value="Prenyltransferase"/>
</dbReference>
<dbReference type="FunFam" id="1.10.357.140:FF:000008">
    <property type="entry name" value="4-hydroxybenzoate octaprenyltransferase"/>
    <property type="match status" value="1"/>
</dbReference>
<dbReference type="STRING" id="5627.A0A1C7MA19"/>
<sequence length="397" mass="44218">MAADVRANNHCLLGNLVNYADNTQIIPVNLSVVFLRQLSNYCHLTAEPPSPTWWWYFKLTRLHKFPAGSILLFWPCAWGIAMSAYRVNLPLGQVITQTVLYLLGSTLRHNAGCIWNDICDRDFDRQVARCKTRPLACGAVSVTGAVVLFIAHLIACSILVKLSGSAGFKIGLVGLFFIDTLYPFMKRWTNWPQAWLGLAITWGLPVSWISIRGPADLDAMFVLFVGGVYRRDDVKAGVKSTAVLFGNNVRPILAIFAALFVGCIAYAGVRNGASYSYFALSVGGTALHLAWQLRTLDFDNSAECWDMFTLNGNQLGMIIWGGMLGDYSHVISDVQLNFRHKLSQAVRKYSTFNVQCTTQMIISVRHGRTSGNRSDQLQAPNANKFWKASRNKHLTIQ</sequence>
<comment type="pathway">
    <text evidence="3">Secondary metabolite biosynthesis.</text>
</comment>
<dbReference type="Gene3D" id="1.10.357.140">
    <property type="entry name" value="UbiA prenyltransferase"/>
    <property type="match status" value="1"/>
</dbReference>
<evidence type="ECO:0000256" key="8">
    <source>
        <dbReference type="ARBA" id="ARBA00023136"/>
    </source>
</evidence>
<dbReference type="OMA" id="CARCTIN"/>
<evidence type="ECO:0000256" key="6">
    <source>
        <dbReference type="ARBA" id="ARBA00022692"/>
    </source>
</evidence>
<keyword evidence="5 10" id="KW-0808">Transferase</keyword>
<accession>A0A1C7MA19</accession>
<proteinExistence type="inferred from homology"/>
<dbReference type="PANTHER" id="PTHR11048:SF28">
    <property type="entry name" value="4-HYDROXYBENZOATE POLYPRENYLTRANSFERASE, MITOCHONDRIAL"/>
    <property type="match status" value="1"/>
</dbReference>
<dbReference type="GO" id="GO:0008412">
    <property type="term" value="F:4-hydroxybenzoate polyprenyltransferase activity"/>
    <property type="evidence" value="ECO:0007669"/>
    <property type="project" value="TreeGrafter"/>
</dbReference>
<evidence type="ECO:0000256" key="7">
    <source>
        <dbReference type="ARBA" id="ARBA00022989"/>
    </source>
</evidence>
<comment type="subcellular location">
    <subcellularLocation>
        <location evidence="2">Membrane</location>
        <topology evidence="2">Multi-pass membrane protein</topology>
    </subcellularLocation>
</comment>
<dbReference type="PANTHER" id="PTHR11048">
    <property type="entry name" value="PRENYLTRANSFERASES"/>
    <property type="match status" value="1"/>
</dbReference>
<comment type="caution">
    <text evidence="10">The sequence shown here is derived from an EMBL/GenBank/DDBJ whole genome shotgun (WGS) entry which is preliminary data.</text>
</comment>